<gene>
    <name evidence="5" type="ORF">M427DRAFT_42565</name>
</gene>
<evidence type="ECO:0000256" key="2">
    <source>
        <dbReference type="ARBA" id="ARBA00012755"/>
    </source>
</evidence>
<keyword evidence="5" id="KW-0378">Hydrolase</keyword>
<organism evidence="5 6">
    <name type="scientific">Gonapodya prolifera (strain JEL478)</name>
    <name type="common">Monoblepharis prolifera</name>
    <dbReference type="NCBI Taxonomy" id="1344416"/>
    <lineage>
        <taxon>Eukaryota</taxon>
        <taxon>Fungi</taxon>
        <taxon>Fungi incertae sedis</taxon>
        <taxon>Chytridiomycota</taxon>
        <taxon>Chytridiomycota incertae sedis</taxon>
        <taxon>Monoblepharidomycetes</taxon>
        <taxon>Monoblepharidales</taxon>
        <taxon>Gonapodyaceae</taxon>
        <taxon>Gonapodya</taxon>
    </lineage>
</organism>
<dbReference type="PANTHER" id="PTHR35273">
    <property type="entry name" value="ALPHA-1,4 POLYGALACTOSAMINIDASE, PUTATIVE (AFU_ORTHOLOGUE AFUA_3G07890)-RELATED"/>
    <property type="match status" value="1"/>
</dbReference>
<dbReference type="Proteomes" id="UP000070544">
    <property type="component" value="Unassembled WGS sequence"/>
</dbReference>
<dbReference type="AlphaFoldDB" id="A0A139AMW3"/>
<dbReference type="PANTHER" id="PTHR35273:SF2">
    <property type="entry name" value="ALPHA-GALACTOSIDASE"/>
    <property type="match status" value="1"/>
</dbReference>
<evidence type="ECO:0000259" key="4">
    <source>
        <dbReference type="Pfam" id="PF03537"/>
    </source>
</evidence>
<evidence type="ECO:0000256" key="3">
    <source>
        <dbReference type="SAM" id="MobiDB-lite"/>
    </source>
</evidence>
<dbReference type="InterPro" id="IPR017853">
    <property type="entry name" value="GH"/>
</dbReference>
<evidence type="ECO:0000313" key="6">
    <source>
        <dbReference type="Proteomes" id="UP000070544"/>
    </source>
</evidence>
<keyword evidence="6" id="KW-1185">Reference proteome</keyword>
<dbReference type="InterPro" id="IPR004352">
    <property type="entry name" value="GH114_TIM-barrel"/>
</dbReference>
<feature type="domain" description="Glycoside-hydrolase family GH114 TIM-barrel" evidence="4">
    <location>
        <begin position="2"/>
        <end position="82"/>
    </location>
</feature>
<dbReference type="EMBL" id="KQ965743">
    <property type="protein sequence ID" value="KXS18092.1"/>
    <property type="molecule type" value="Genomic_DNA"/>
</dbReference>
<proteinExistence type="predicted"/>
<protein>
    <recommendedName>
        <fullName evidence="2">alpha-galactosidase</fullName>
        <ecNumber evidence="2">3.2.1.22</ecNumber>
    </recommendedName>
</protein>
<dbReference type="SUPFAM" id="SSF51445">
    <property type="entry name" value="(Trans)glycosidases"/>
    <property type="match status" value="1"/>
</dbReference>
<name>A0A139AMW3_GONPJ</name>
<evidence type="ECO:0000313" key="5">
    <source>
        <dbReference type="EMBL" id="KXS18092.1"/>
    </source>
</evidence>
<dbReference type="Gene3D" id="3.20.20.70">
    <property type="entry name" value="Aldolase class I"/>
    <property type="match status" value="1"/>
</dbReference>
<comment type="catalytic activity">
    <reaction evidence="1">
        <text>Hydrolysis of terminal, non-reducing alpha-D-galactose residues in alpha-D-galactosides, including galactose oligosaccharides, galactomannans and galactolipids.</text>
        <dbReference type="EC" id="3.2.1.22"/>
    </reaction>
</comment>
<feature type="compositionally biased region" description="Basic and acidic residues" evidence="3">
    <location>
        <begin position="193"/>
        <end position="220"/>
    </location>
</feature>
<dbReference type="Pfam" id="PF03537">
    <property type="entry name" value="Glyco_hydro_114"/>
    <property type="match status" value="1"/>
</dbReference>
<dbReference type="GO" id="GO:0004557">
    <property type="term" value="F:alpha-galactosidase activity"/>
    <property type="evidence" value="ECO:0007669"/>
    <property type="project" value="UniProtKB-EC"/>
</dbReference>
<accession>A0A139AMW3</accession>
<reference evidence="5 6" key="1">
    <citation type="journal article" date="2015" name="Genome Biol. Evol.">
        <title>Phylogenomic analyses indicate that early fungi evolved digesting cell walls of algal ancestors of land plants.</title>
        <authorList>
            <person name="Chang Y."/>
            <person name="Wang S."/>
            <person name="Sekimoto S."/>
            <person name="Aerts A.L."/>
            <person name="Choi C."/>
            <person name="Clum A."/>
            <person name="LaButti K.M."/>
            <person name="Lindquist E.A."/>
            <person name="Yee Ngan C."/>
            <person name="Ohm R.A."/>
            <person name="Salamov A.A."/>
            <person name="Grigoriev I.V."/>
            <person name="Spatafora J.W."/>
            <person name="Berbee M.L."/>
        </authorList>
    </citation>
    <scope>NUCLEOTIDE SEQUENCE [LARGE SCALE GENOMIC DNA]</scope>
    <source>
        <strain evidence="5 6">JEL478</strain>
    </source>
</reference>
<feature type="region of interest" description="Disordered" evidence="3">
    <location>
        <begin position="187"/>
        <end position="220"/>
    </location>
</feature>
<dbReference type="EC" id="3.2.1.22" evidence="2"/>
<dbReference type="InterPro" id="IPR013785">
    <property type="entry name" value="Aldolase_TIM"/>
</dbReference>
<sequence length="220" mass="24575">MFATTVAQINTLKLQGQIVICYFSAGSYENWRPNINVSPTNVIGKPMVGWPGEFWLDIRQMQTLGSIMRNGMLFGVQKGCDGRTEKRLDLAPQLYNWFNFAVVKQCALTLPVVAAGKAVFDHMTSLNINAQKKALALSAPQTYCQTYVDAPVPLSTTTSSTQTPTTTTLHVQITNFNDFRDHTDNNGNNNAIFHDERDPNVHDHTDDADHLHHLENIDPD</sequence>
<dbReference type="OrthoDB" id="2108802at2759"/>
<evidence type="ECO:0000256" key="1">
    <source>
        <dbReference type="ARBA" id="ARBA00001255"/>
    </source>
</evidence>